<keyword evidence="2" id="KW-1185">Reference proteome</keyword>
<sequence length="75" mass="8891">MVVWSISVTRCDGWKSHAVEIHFETEFFDFWMISVITWRFNNLVGHNFDIDGIVSPDENLFFSIEMIDIWDSGLF</sequence>
<protein>
    <submittedName>
        <fullName evidence="1">Uncharacterized protein</fullName>
    </submittedName>
</protein>
<name>A0A3N6N373_9CYAN</name>
<dbReference type="EMBL" id="RCBY01000711">
    <property type="protein sequence ID" value="RQH10848.1"/>
    <property type="molecule type" value="Genomic_DNA"/>
</dbReference>
<organism evidence="1 2">
    <name type="scientific">Okeania hirsuta</name>
    <dbReference type="NCBI Taxonomy" id="1458930"/>
    <lineage>
        <taxon>Bacteria</taxon>
        <taxon>Bacillati</taxon>
        <taxon>Cyanobacteriota</taxon>
        <taxon>Cyanophyceae</taxon>
        <taxon>Oscillatoriophycideae</taxon>
        <taxon>Oscillatoriales</taxon>
        <taxon>Microcoleaceae</taxon>
        <taxon>Okeania</taxon>
    </lineage>
</organism>
<evidence type="ECO:0000313" key="2">
    <source>
        <dbReference type="Proteomes" id="UP000269154"/>
    </source>
</evidence>
<evidence type="ECO:0000313" key="1">
    <source>
        <dbReference type="EMBL" id="RQH10848.1"/>
    </source>
</evidence>
<dbReference type="Proteomes" id="UP000269154">
    <property type="component" value="Unassembled WGS sequence"/>
</dbReference>
<accession>A0A3N6N373</accession>
<dbReference type="AlphaFoldDB" id="A0A3N6N373"/>
<comment type="caution">
    <text evidence="1">The sequence shown here is derived from an EMBL/GenBank/DDBJ whole genome shotgun (WGS) entry which is preliminary data.</text>
</comment>
<gene>
    <name evidence="1" type="ORF">D5R40_35160</name>
</gene>
<reference evidence="1 2" key="1">
    <citation type="journal article" date="2018" name="ACS Chem. Biol.">
        <title>Ketoreductase domain dysfunction expands chemodiversity: malyngamide biosynthesis in the cyanobacterium Okeania hirsuta.</title>
        <authorList>
            <person name="Moss N.A."/>
            <person name="Leao T."/>
            <person name="Rankin M."/>
            <person name="McCullough T.M."/>
            <person name="Qu P."/>
            <person name="Korobeynikov A."/>
            <person name="Smith J.L."/>
            <person name="Gerwick L."/>
            <person name="Gerwick W.H."/>
        </authorList>
    </citation>
    <scope>NUCLEOTIDE SEQUENCE [LARGE SCALE GENOMIC DNA]</scope>
    <source>
        <strain evidence="1 2">PAB10Feb10-1</strain>
    </source>
</reference>
<proteinExistence type="predicted"/>